<comment type="caution">
    <text evidence="2">The sequence shown here is derived from an EMBL/GenBank/DDBJ whole genome shotgun (WGS) entry which is preliminary data.</text>
</comment>
<evidence type="ECO:0000259" key="1">
    <source>
        <dbReference type="Pfam" id="PF01557"/>
    </source>
</evidence>
<feature type="domain" description="Fumarylacetoacetase-like C-terminal" evidence="1">
    <location>
        <begin position="83"/>
        <end position="302"/>
    </location>
</feature>
<dbReference type="InterPro" id="IPR011234">
    <property type="entry name" value="Fumarylacetoacetase-like_C"/>
</dbReference>
<dbReference type="InterPro" id="IPR036663">
    <property type="entry name" value="Fumarylacetoacetase_C_sf"/>
</dbReference>
<keyword evidence="3" id="KW-1185">Reference proteome</keyword>
<protein>
    <submittedName>
        <fullName evidence="2">2-keto-4-pentenoate hydratase/2-oxohepta-3-ene-1,7-dioic acid hydratase in catechol pathway</fullName>
    </submittedName>
</protein>
<dbReference type="Proteomes" id="UP001549104">
    <property type="component" value="Unassembled WGS sequence"/>
</dbReference>
<reference evidence="2 3" key="1">
    <citation type="submission" date="2024-06" db="EMBL/GenBank/DDBJ databases">
        <title>Sorghum-associated microbial communities from plants grown in Nebraska, USA.</title>
        <authorList>
            <person name="Schachtman D."/>
        </authorList>
    </citation>
    <scope>NUCLEOTIDE SEQUENCE [LARGE SCALE GENOMIC DNA]</scope>
    <source>
        <strain evidence="2 3">1288</strain>
    </source>
</reference>
<dbReference type="SUPFAM" id="SSF56529">
    <property type="entry name" value="FAH"/>
    <property type="match status" value="1"/>
</dbReference>
<sequence length="303" mass="34089">MKFVSFININGEERAGWIEGQKVYDMNELSDGILPSKLLTFIEDHEKYTPILKELLKEEHSGTYNLGDTELLAPIPRPPSVRDFMSFELHLKNAYKNLEKEIPKEWYEAPAFYFTNHHAIIGPETPLSYPSFTKCLDFELEIACVIGKQGKDIKAGDAEDYIFGFMILNDWSARDIQMEEIKIGLGPAKGKDFATSIGPYIVTKESLQKYKIENRHDLTMTARINGQEISKGNLKDIHYSFADMIERASINATLYPGDIIGSGTVGTGCLLELSGVQQSWLKPGDTVELEVTELGILKNTIVE</sequence>
<dbReference type="EMBL" id="JBEPME010000002">
    <property type="protein sequence ID" value="MET3657032.1"/>
    <property type="molecule type" value="Genomic_DNA"/>
</dbReference>
<name>A0ABV2K851_SPOPS</name>
<dbReference type="Gene3D" id="3.90.850.10">
    <property type="entry name" value="Fumarylacetoacetase-like, C-terminal domain"/>
    <property type="match status" value="1"/>
</dbReference>
<dbReference type="PANTHER" id="PTHR43211">
    <property type="entry name" value="FUMARYLACETOACETATE HYDROLASE"/>
    <property type="match status" value="1"/>
</dbReference>
<evidence type="ECO:0000313" key="3">
    <source>
        <dbReference type="Proteomes" id="UP001549104"/>
    </source>
</evidence>
<organism evidence="2 3">
    <name type="scientific">Sporosarcina psychrophila</name>
    <name type="common">Bacillus psychrophilus</name>
    <dbReference type="NCBI Taxonomy" id="1476"/>
    <lineage>
        <taxon>Bacteria</taxon>
        <taxon>Bacillati</taxon>
        <taxon>Bacillota</taxon>
        <taxon>Bacilli</taxon>
        <taxon>Bacillales</taxon>
        <taxon>Caryophanaceae</taxon>
        <taxon>Sporosarcina</taxon>
    </lineage>
</organism>
<accession>A0ABV2K851</accession>
<proteinExistence type="predicted"/>
<gene>
    <name evidence="2" type="ORF">ABIC55_002119</name>
</gene>
<dbReference type="PANTHER" id="PTHR43211:SF1">
    <property type="entry name" value="BLL6422 PROTEIN"/>
    <property type="match status" value="1"/>
</dbReference>
<dbReference type="RefSeq" id="WP_354313097.1">
    <property type="nucleotide sequence ID" value="NZ_JBEPME010000002.1"/>
</dbReference>
<dbReference type="Pfam" id="PF01557">
    <property type="entry name" value="FAA_hydrolase"/>
    <property type="match status" value="1"/>
</dbReference>
<evidence type="ECO:0000313" key="2">
    <source>
        <dbReference type="EMBL" id="MET3657032.1"/>
    </source>
</evidence>